<feature type="transmembrane region" description="Helical" evidence="1">
    <location>
        <begin position="26"/>
        <end position="50"/>
    </location>
</feature>
<sequence length="134" mass="13888">MLFSLLSLLVGTSVHRTVARTKRNGIFVAIAVVLLLTAYTLAVVAGAIWLSGIYGPIGAALFLAAAALLIAIVVLVIMMVINAQEARRVAERRQALESLAAAGIGLIRAQPLLTAGVLAAVVAANLMGSKRNDD</sequence>
<dbReference type="Proteomes" id="UP000198939">
    <property type="component" value="Unassembled WGS sequence"/>
</dbReference>
<keyword evidence="5" id="KW-1185">Reference proteome</keyword>
<reference evidence="2" key="1">
    <citation type="submission" date="2016-10" db="EMBL/GenBank/DDBJ databases">
        <authorList>
            <person name="de Groot N.N."/>
        </authorList>
    </citation>
    <scope>NUCLEOTIDE SEQUENCE [LARGE SCALE GENOMIC DNA]</scope>
    <source>
        <strain evidence="2">CCBAU85039</strain>
    </source>
</reference>
<organism evidence="2 4">
    <name type="scientific">Rhizobium tibeticum</name>
    <dbReference type="NCBI Taxonomy" id="501024"/>
    <lineage>
        <taxon>Bacteria</taxon>
        <taxon>Pseudomonadati</taxon>
        <taxon>Pseudomonadota</taxon>
        <taxon>Alphaproteobacteria</taxon>
        <taxon>Hyphomicrobiales</taxon>
        <taxon>Rhizobiaceae</taxon>
        <taxon>Rhizobium/Agrobacterium group</taxon>
        <taxon>Rhizobium</taxon>
    </lineage>
</organism>
<protein>
    <submittedName>
        <fullName evidence="2">Uncharacterized protein</fullName>
    </submittedName>
</protein>
<keyword evidence="1" id="KW-0812">Transmembrane</keyword>
<evidence type="ECO:0000256" key="1">
    <source>
        <dbReference type="SAM" id="Phobius"/>
    </source>
</evidence>
<dbReference type="EMBL" id="FNXB01000009">
    <property type="protein sequence ID" value="SEH76274.1"/>
    <property type="molecule type" value="Genomic_DNA"/>
</dbReference>
<feature type="transmembrane region" description="Helical" evidence="1">
    <location>
        <begin position="101"/>
        <end position="126"/>
    </location>
</feature>
<evidence type="ECO:0000313" key="4">
    <source>
        <dbReference type="Proteomes" id="UP000183063"/>
    </source>
</evidence>
<evidence type="ECO:0000313" key="5">
    <source>
        <dbReference type="Proteomes" id="UP000198939"/>
    </source>
</evidence>
<name>A0A1H8JE00_9HYPH</name>
<feature type="transmembrane region" description="Helical" evidence="1">
    <location>
        <begin position="57"/>
        <end position="81"/>
    </location>
</feature>
<keyword evidence="1" id="KW-1133">Transmembrane helix</keyword>
<evidence type="ECO:0000313" key="2">
    <source>
        <dbReference type="EMBL" id="SEH76274.1"/>
    </source>
</evidence>
<dbReference type="AlphaFoldDB" id="A0A1H8JE00"/>
<dbReference type="Proteomes" id="UP000183063">
    <property type="component" value="Unassembled WGS sequence"/>
</dbReference>
<accession>A0A1H8JE00</accession>
<reference evidence="3 5" key="2">
    <citation type="submission" date="2016-10" db="EMBL/GenBank/DDBJ databases">
        <authorList>
            <person name="Varghese N."/>
            <person name="Submissions S."/>
        </authorList>
    </citation>
    <scope>NUCLEOTIDE SEQUENCE [LARGE SCALE GENOMIC DNA]</scope>
    <source>
        <strain evidence="3 5">CGMCC 1.7071</strain>
    </source>
</reference>
<reference evidence="4" key="3">
    <citation type="submission" date="2016-10" db="EMBL/GenBank/DDBJ databases">
        <authorList>
            <person name="Wibberg D."/>
        </authorList>
    </citation>
    <scope>NUCLEOTIDE SEQUENCE [LARGE SCALE GENOMIC DNA]</scope>
</reference>
<dbReference type="EMBL" id="FOCV01000007">
    <property type="protein sequence ID" value="SEN78942.1"/>
    <property type="molecule type" value="Genomic_DNA"/>
</dbReference>
<dbReference type="RefSeq" id="WP_072374549.1">
    <property type="nucleotide sequence ID" value="NZ_FNXB01000009.1"/>
</dbReference>
<dbReference type="STRING" id="501024.RTCCBAU85039_2215"/>
<proteinExistence type="predicted"/>
<gene>
    <name evidence="2" type="ORF">RTCCBAU85039_2215</name>
    <name evidence="3" type="ORF">SAMN05216228_1007210</name>
</gene>
<evidence type="ECO:0000313" key="3">
    <source>
        <dbReference type="EMBL" id="SEN78942.1"/>
    </source>
</evidence>
<keyword evidence="1" id="KW-0472">Membrane</keyword>